<dbReference type="STRING" id="46224.B4102_0231"/>
<reference evidence="1 2" key="1">
    <citation type="submission" date="2016-01" db="EMBL/GenBank/DDBJ databases">
        <title>Genome Sequences of Twelve Sporeforming Bacillus Species Isolated from Foods.</title>
        <authorList>
            <person name="Berendsen E.M."/>
            <person name="Wells-Bennik M.H."/>
            <person name="Krawcyk A.O."/>
            <person name="De Jong A."/>
            <person name="Holsappel S."/>
            <person name="Eijlander R.T."/>
            <person name="Kuipers O.P."/>
        </authorList>
    </citation>
    <scope>NUCLEOTIDE SEQUENCE [LARGE SCALE GENOMIC DNA]</scope>
    <source>
        <strain evidence="1 2">B4102</strain>
    </source>
</reference>
<evidence type="ECO:0008006" key="3">
    <source>
        <dbReference type="Google" id="ProtNLM"/>
    </source>
</evidence>
<comment type="caution">
    <text evidence="1">The sequence shown here is derived from an EMBL/GenBank/DDBJ whole genome shotgun (WGS) entry which is preliminary data.</text>
</comment>
<dbReference type="InterPro" id="IPR052042">
    <property type="entry name" value="Tail_sheath_structural"/>
</dbReference>
<proteinExistence type="predicted"/>
<evidence type="ECO:0000313" key="2">
    <source>
        <dbReference type="Proteomes" id="UP000075666"/>
    </source>
</evidence>
<accession>A0A150KSE3</accession>
<dbReference type="OrthoDB" id="9767864at2"/>
<dbReference type="RefSeq" id="WP_066232637.1">
    <property type="nucleotide sequence ID" value="NZ_LQYN01000071.1"/>
</dbReference>
<dbReference type="PANTHER" id="PTHR35861">
    <property type="match status" value="1"/>
</dbReference>
<dbReference type="PATRIC" id="fig|46224.3.peg.3593"/>
<dbReference type="PANTHER" id="PTHR35861:SF2">
    <property type="entry name" value="FELS-2 PROPHAGE PROTEIN"/>
    <property type="match status" value="1"/>
</dbReference>
<evidence type="ECO:0000313" key="1">
    <source>
        <dbReference type="EMBL" id="KYD02637.1"/>
    </source>
</evidence>
<organism evidence="1 2">
    <name type="scientific">Heyndrickxia sporothermodurans</name>
    <dbReference type="NCBI Taxonomy" id="46224"/>
    <lineage>
        <taxon>Bacteria</taxon>
        <taxon>Bacillati</taxon>
        <taxon>Bacillota</taxon>
        <taxon>Bacilli</taxon>
        <taxon>Bacillales</taxon>
        <taxon>Bacillaceae</taxon>
        <taxon>Heyndrickxia</taxon>
    </lineage>
</organism>
<sequence length="482" mass="52549">MTYKHGVNILEAPTSVIAPVTATAGLKVVVGTAPINLAKTTEYVNKPLLAFSWAEAVEGLGYSDEWNDYTLCEEMDCTFRLYGVGPVVFINVLDPSKHISDGNADAEIIGKKAIIREKGILLESLKVKLSADGQTLTKDADYLSSFDEEGNVVIAILSSGSVPQGQTSLSVSFSKIDPSKVTKNDIIGGVDVNTGDSTGLELINSVFPKFGLVPGQILAPKFSKDSTVAAVMRAKATSINLYFKAISLDDADTKVANTYTKVSEWKNSNNYVSPYENVCWPMGGLGDKIYHLSTHVASVIALTDSQYDDVPYVSPSNRFLQLDKVVLEDGKEVTLGPDQANYLNGQGIVTALNFIGRLKVWGNRTAAYPANTDVKDSFIPVRRMHNWVSNTIVLTTWQKVDDPTNKTLIDSVVDTLNSWLNGLTSDGALVGGRVEFREEDNPTTDLIDGTVRFRVLLAEPTPGENLEFIVEFDATYYQTLFE</sequence>
<dbReference type="AlphaFoldDB" id="A0A150KSE3"/>
<keyword evidence="2" id="KW-1185">Reference proteome</keyword>
<protein>
    <recommendedName>
        <fullName evidence="3">Phage tail sheath protein</fullName>
    </recommendedName>
</protein>
<gene>
    <name evidence="1" type="ORF">B4102_0231</name>
</gene>
<dbReference type="Proteomes" id="UP000075666">
    <property type="component" value="Unassembled WGS sequence"/>
</dbReference>
<dbReference type="EMBL" id="LQYN01000071">
    <property type="protein sequence ID" value="KYD02637.1"/>
    <property type="molecule type" value="Genomic_DNA"/>
</dbReference>
<name>A0A150KSE3_9BACI</name>